<dbReference type="PANTHER" id="PTHR45458">
    <property type="entry name" value="SHORT-CHAIN DEHYDROGENASE/REDUCTASE SDR"/>
    <property type="match status" value="1"/>
</dbReference>
<proteinExistence type="predicted"/>
<dbReference type="SUPFAM" id="SSF51735">
    <property type="entry name" value="NAD(P)-binding Rossmann-fold domains"/>
    <property type="match status" value="1"/>
</dbReference>
<dbReference type="InterPro" id="IPR036291">
    <property type="entry name" value="NAD(P)-bd_dom_sf"/>
</dbReference>
<dbReference type="OrthoDB" id="5786478at2"/>
<dbReference type="AlphaFoldDB" id="A0A2S9V3X7"/>
<dbReference type="EMBL" id="PVNP01000214">
    <property type="protein sequence ID" value="PRO71149.1"/>
    <property type="molecule type" value="Genomic_DNA"/>
</dbReference>
<dbReference type="CDD" id="cd05325">
    <property type="entry name" value="carb_red_sniffer_like_SDR_c"/>
    <property type="match status" value="1"/>
</dbReference>
<reference evidence="2" key="1">
    <citation type="journal article" date="2020" name="Int. J. Syst. Evol. Microbiol.">
        <title>Alteromonas alba sp. nov., a marine bacterium isolated from the seawater of the West Pacific Ocean.</title>
        <authorList>
            <person name="Sun C."/>
            <person name="Wu Y.-H."/>
            <person name="Xamxidin M."/>
            <person name="Cheng H."/>
            <person name="Xu X.-W."/>
        </authorList>
    </citation>
    <scope>NUCLEOTIDE SEQUENCE [LARGE SCALE GENOMIC DNA]</scope>
    <source>
        <strain evidence="2">190</strain>
    </source>
</reference>
<evidence type="ECO:0000313" key="2">
    <source>
        <dbReference type="Proteomes" id="UP000238949"/>
    </source>
</evidence>
<sequence>MNVVITGANRGIGLALVKQYLAAGHSVYALCRNSSDALNATDAEVLSGVDVGVPDSLPQALAPLSDVDIDVLINNAGVLANEAITDWQPNTIDYQFKVNAMGPLLVTQCLLKQLSSGSKVALITSRMGSMADNGSGGYYGYRMSKAALNAAGVSLANDLKADGIAVGLFHPGFVQTEMVGGNGDVDAETAAASLVARIGELTLANAGRFIHAKGDELPW</sequence>
<dbReference type="Gene3D" id="3.40.50.720">
    <property type="entry name" value="NAD(P)-binding Rossmann-like Domain"/>
    <property type="match status" value="1"/>
</dbReference>
<protein>
    <submittedName>
        <fullName evidence="1">Short-chain dehydrogenase</fullName>
    </submittedName>
</protein>
<organism evidence="1 2">
    <name type="scientific">Alteromonas alba</name>
    <dbReference type="NCBI Taxonomy" id="2079529"/>
    <lineage>
        <taxon>Bacteria</taxon>
        <taxon>Pseudomonadati</taxon>
        <taxon>Pseudomonadota</taxon>
        <taxon>Gammaproteobacteria</taxon>
        <taxon>Alteromonadales</taxon>
        <taxon>Alteromonadaceae</taxon>
        <taxon>Alteromonas/Salinimonas group</taxon>
        <taxon>Alteromonas</taxon>
    </lineage>
</organism>
<dbReference type="Pfam" id="PF00106">
    <property type="entry name" value="adh_short"/>
    <property type="match status" value="1"/>
</dbReference>
<dbReference type="PRINTS" id="PR00081">
    <property type="entry name" value="GDHRDH"/>
</dbReference>
<keyword evidence="2" id="KW-1185">Reference proteome</keyword>
<dbReference type="RefSeq" id="WP_105936848.1">
    <property type="nucleotide sequence ID" value="NZ_PVNP01000214.1"/>
</dbReference>
<gene>
    <name evidence="1" type="ORF">C6Y40_23660</name>
</gene>
<dbReference type="InterPro" id="IPR002347">
    <property type="entry name" value="SDR_fam"/>
</dbReference>
<name>A0A2S9V3X7_9ALTE</name>
<dbReference type="PANTHER" id="PTHR45458:SF1">
    <property type="entry name" value="SHORT CHAIN DEHYDROGENASE"/>
    <property type="match status" value="1"/>
</dbReference>
<dbReference type="Proteomes" id="UP000238949">
    <property type="component" value="Unassembled WGS sequence"/>
</dbReference>
<comment type="caution">
    <text evidence="1">The sequence shown here is derived from an EMBL/GenBank/DDBJ whole genome shotgun (WGS) entry which is preliminary data.</text>
</comment>
<dbReference type="InterPro" id="IPR052184">
    <property type="entry name" value="SDR_enzymes"/>
</dbReference>
<evidence type="ECO:0000313" key="1">
    <source>
        <dbReference type="EMBL" id="PRO71149.1"/>
    </source>
</evidence>
<dbReference type="GO" id="GO:0016616">
    <property type="term" value="F:oxidoreductase activity, acting on the CH-OH group of donors, NAD or NADP as acceptor"/>
    <property type="evidence" value="ECO:0007669"/>
    <property type="project" value="TreeGrafter"/>
</dbReference>
<accession>A0A2S9V3X7</accession>